<keyword evidence="1" id="KW-0472">Membrane</keyword>
<keyword evidence="1" id="KW-1133">Transmembrane helix</keyword>
<reference evidence="3 4" key="1">
    <citation type="submission" date="2018-08" db="EMBL/GenBank/DDBJ databases">
        <title>Whole Genome Sequence of the Moderate Halophilic Marine Bacterium Marinobacter litoralis Sw-45.</title>
        <authorList>
            <person name="Musa H."/>
        </authorList>
    </citation>
    <scope>NUCLEOTIDE SEQUENCE [LARGE SCALE GENOMIC DNA]</scope>
    <source>
        <strain evidence="3 4">Sw-45</strain>
    </source>
</reference>
<comment type="caution">
    <text evidence="3">The sequence shown here is derived from an EMBL/GenBank/DDBJ whole genome shotgun (WGS) entry which is preliminary data.</text>
</comment>
<feature type="transmembrane region" description="Helical" evidence="1">
    <location>
        <begin position="6"/>
        <end position="25"/>
    </location>
</feature>
<dbReference type="RefSeq" id="WP_114334789.1">
    <property type="nucleotide sequence ID" value="NZ_QMDL01000003.1"/>
</dbReference>
<dbReference type="Pfam" id="PF10675">
    <property type="entry name" value="DUF2489"/>
    <property type="match status" value="1"/>
</dbReference>
<name>A0A3M2RB60_9GAMM</name>
<dbReference type="Proteomes" id="UP000265903">
    <property type="component" value="Unassembled WGS sequence"/>
</dbReference>
<gene>
    <name evidence="3" type="ORF">DOQ08_02001</name>
</gene>
<evidence type="ECO:0000313" key="3">
    <source>
        <dbReference type="EMBL" id="RMJ02538.1"/>
    </source>
</evidence>
<accession>A0A3M2RB60</accession>
<evidence type="ECO:0000256" key="1">
    <source>
        <dbReference type="SAM" id="Phobius"/>
    </source>
</evidence>
<dbReference type="EMBL" id="QMDL01000003">
    <property type="protein sequence ID" value="RMJ02538.1"/>
    <property type="molecule type" value="Genomic_DNA"/>
</dbReference>
<dbReference type="OrthoDB" id="5293867at2"/>
<sequence length="152" mass="17941">MPRGLQLTFIVIGLVVIGLLLFYIWRQSRLLNEERLRQKKAEEFQAKRKEEMVESIRIIAVAVEEEQVEYSEACLRLKGLLEYVAPELLSQEPYNVFQVVHEKLEHMPTHRARKAADTEMVQQMDVERFAIEKEYAEQIRQAASAIRHVRFE</sequence>
<organism evidence="3 4">
    <name type="scientific">Marinobacter litoralis</name>
    <dbReference type="NCBI Taxonomy" id="187981"/>
    <lineage>
        <taxon>Bacteria</taxon>
        <taxon>Pseudomonadati</taxon>
        <taxon>Pseudomonadota</taxon>
        <taxon>Gammaproteobacteria</taxon>
        <taxon>Pseudomonadales</taxon>
        <taxon>Marinobacteraceae</taxon>
        <taxon>Marinobacter</taxon>
    </lineage>
</organism>
<dbReference type="InterPro" id="IPR019617">
    <property type="entry name" value="DUF2489"/>
</dbReference>
<evidence type="ECO:0000259" key="2">
    <source>
        <dbReference type="Pfam" id="PF10675"/>
    </source>
</evidence>
<keyword evidence="1" id="KW-0812">Transmembrane</keyword>
<protein>
    <recommendedName>
        <fullName evidence="2">DUF2489 domain-containing protein</fullName>
    </recommendedName>
</protein>
<dbReference type="AlphaFoldDB" id="A0A3M2RB60"/>
<evidence type="ECO:0000313" key="4">
    <source>
        <dbReference type="Proteomes" id="UP000265903"/>
    </source>
</evidence>
<proteinExistence type="predicted"/>
<keyword evidence="4" id="KW-1185">Reference proteome</keyword>
<feature type="domain" description="DUF2489" evidence="2">
    <location>
        <begin position="17"/>
        <end position="145"/>
    </location>
</feature>